<evidence type="ECO:0000256" key="1">
    <source>
        <dbReference type="ARBA" id="ARBA00004138"/>
    </source>
</evidence>
<organism evidence="17 18">
    <name type="scientific">Popillia japonica</name>
    <name type="common">Japanese beetle</name>
    <dbReference type="NCBI Taxonomy" id="7064"/>
    <lineage>
        <taxon>Eukaryota</taxon>
        <taxon>Metazoa</taxon>
        <taxon>Ecdysozoa</taxon>
        <taxon>Arthropoda</taxon>
        <taxon>Hexapoda</taxon>
        <taxon>Insecta</taxon>
        <taxon>Pterygota</taxon>
        <taxon>Neoptera</taxon>
        <taxon>Endopterygota</taxon>
        <taxon>Coleoptera</taxon>
        <taxon>Polyphaga</taxon>
        <taxon>Scarabaeiformia</taxon>
        <taxon>Scarabaeidae</taxon>
        <taxon>Rutelinae</taxon>
        <taxon>Popillia</taxon>
    </lineage>
</organism>
<evidence type="ECO:0000259" key="16">
    <source>
        <dbReference type="PROSITE" id="PS51433"/>
    </source>
</evidence>
<dbReference type="InterPro" id="IPR003118">
    <property type="entry name" value="Pointed_dom"/>
</dbReference>
<keyword evidence="12" id="KW-0238">DNA-binding</keyword>
<dbReference type="InterPro" id="IPR000418">
    <property type="entry name" value="Ets_dom"/>
</dbReference>
<dbReference type="Pfam" id="PF00178">
    <property type="entry name" value="Ets"/>
    <property type="match status" value="1"/>
</dbReference>
<feature type="compositionally biased region" description="Basic residues" evidence="13">
    <location>
        <begin position="746"/>
        <end position="755"/>
    </location>
</feature>
<dbReference type="GO" id="GO:0005634">
    <property type="term" value="C:nucleus"/>
    <property type="evidence" value="ECO:0007669"/>
    <property type="project" value="UniProtKB-SubCell"/>
</dbReference>
<feature type="compositionally biased region" description="Basic and acidic residues" evidence="13">
    <location>
        <begin position="601"/>
        <end position="622"/>
    </location>
</feature>
<reference evidence="17 18" key="1">
    <citation type="journal article" date="2024" name="BMC Genomics">
        <title>De novo assembly and annotation of Popillia japonica's genome with initial clues to its potential as an invasive pest.</title>
        <authorList>
            <person name="Cucini C."/>
            <person name="Boschi S."/>
            <person name="Funari R."/>
            <person name="Cardaioli E."/>
            <person name="Iannotti N."/>
            <person name="Marturano G."/>
            <person name="Paoli F."/>
            <person name="Bruttini M."/>
            <person name="Carapelli A."/>
            <person name="Frati F."/>
            <person name="Nardi F."/>
        </authorList>
    </citation>
    <scope>NUCLEOTIDE SEQUENCE [LARGE SCALE GENOMIC DNA]</scope>
    <source>
        <strain evidence="17">DMR45628</strain>
    </source>
</reference>
<dbReference type="SMART" id="SM00251">
    <property type="entry name" value="SAM_PNT"/>
    <property type="match status" value="1"/>
</dbReference>
<evidence type="ECO:0000256" key="11">
    <source>
        <dbReference type="ARBA" id="ARBA00025631"/>
    </source>
</evidence>
<keyword evidence="10" id="KW-0966">Cell projection</keyword>
<evidence type="ECO:0000256" key="13">
    <source>
        <dbReference type="SAM" id="MobiDB-lite"/>
    </source>
</evidence>
<proteinExistence type="inferred from homology"/>
<evidence type="ECO:0000256" key="10">
    <source>
        <dbReference type="ARBA" id="ARBA00023273"/>
    </source>
</evidence>
<evidence type="ECO:0000256" key="14">
    <source>
        <dbReference type="SAM" id="Phobius"/>
    </source>
</evidence>
<feature type="transmembrane region" description="Helical" evidence="14">
    <location>
        <begin position="970"/>
        <end position="988"/>
    </location>
</feature>
<keyword evidence="18" id="KW-1185">Reference proteome</keyword>
<dbReference type="PROSITE" id="PS51433">
    <property type="entry name" value="PNT"/>
    <property type="match status" value="1"/>
</dbReference>
<keyword evidence="12" id="KW-0539">Nucleus</keyword>
<evidence type="ECO:0000256" key="4">
    <source>
        <dbReference type="ARBA" id="ARBA00008783"/>
    </source>
</evidence>
<feature type="domain" description="ETS" evidence="15">
    <location>
        <begin position="491"/>
        <end position="563"/>
    </location>
</feature>
<evidence type="ECO:0000259" key="15">
    <source>
        <dbReference type="PROSITE" id="PS50061"/>
    </source>
</evidence>
<dbReference type="InterPro" id="IPR036390">
    <property type="entry name" value="WH_DNA-bd_sf"/>
</dbReference>
<keyword evidence="6" id="KW-0970">Cilium biogenesis/degradation</keyword>
<evidence type="ECO:0000256" key="8">
    <source>
        <dbReference type="ARBA" id="ARBA00023069"/>
    </source>
</evidence>
<accession>A0AAW1KMY5</accession>
<dbReference type="Gene3D" id="1.10.10.10">
    <property type="entry name" value="Winged helix-like DNA-binding domain superfamily/Winged helix DNA-binding domain"/>
    <property type="match status" value="1"/>
</dbReference>
<dbReference type="GO" id="GO:0035869">
    <property type="term" value="C:ciliary transition zone"/>
    <property type="evidence" value="ECO:0007669"/>
    <property type="project" value="TreeGrafter"/>
</dbReference>
<keyword evidence="8" id="KW-0969">Cilium</keyword>
<name>A0AAW1KMY5_POPJA</name>
<feature type="region of interest" description="Disordered" evidence="13">
    <location>
        <begin position="261"/>
        <end position="287"/>
    </location>
</feature>
<dbReference type="GO" id="GO:0060271">
    <property type="term" value="P:cilium assembly"/>
    <property type="evidence" value="ECO:0007669"/>
    <property type="project" value="TreeGrafter"/>
</dbReference>
<dbReference type="PANTHER" id="PTHR28388">
    <property type="entry name" value="TRANSMEMBRANE PROTEIN 237"/>
    <property type="match status" value="1"/>
</dbReference>
<dbReference type="Pfam" id="PF15383">
    <property type="entry name" value="TMEM237"/>
    <property type="match status" value="1"/>
</dbReference>
<dbReference type="GO" id="GO:0043565">
    <property type="term" value="F:sequence-specific DNA binding"/>
    <property type="evidence" value="ECO:0007669"/>
    <property type="project" value="InterPro"/>
</dbReference>
<evidence type="ECO:0000256" key="5">
    <source>
        <dbReference type="ARBA" id="ARBA00022692"/>
    </source>
</evidence>
<feature type="region of interest" description="Disordered" evidence="13">
    <location>
        <begin position="558"/>
        <end position="633"/>
    </location>
</feature>
<dbReference type="InterPro" id="IPR013761">
    <property type="entry name" value="SAM/pointed_sf"/>
</dbReference>
<comment type="similarity">
    <text evidence="4">Belongs to the TMEM237 family.</text>
</comment>
<feature type="region of interest" description="Disordered" evidence="13">
    <location>
        <begin position="450"/>
        <end position="488"/>
    </location>
</feature>
<feature type="transmembrane region" description="Helical" evidence="14">
    <location>
        <begin position="1015"/>
        <end position="1036"/>
    </location>
</feature>
<gene>
    <name evidence="17" type="ORF">QE152_g21638</name>
</gene>
<dbReference type="PROSITE" id="PS00345">
    <property type="entry name" value="ETS_DOMAIN_1"/>
    <property type="match status" value="1"/>
</dbReference>
<feature type="transmembrane region" description="Helical" evidence="14">
    <location>
        <begin position="887"/>
        <end position="909"/>
    </location>
</feature>
<sequence>MIMMPQLVPSAGFTPPCDYSNFAETFDLSLLPGSDYTLSPQYNLLYTQSPPPAVVPDEKPKVFQNYYPNTSHSDIQKKNDIDLGPDFQTLLPESTQSNLYPPSPNNGIYLEVPSSKNYHANSPIGALSPYSPQSLLSPNEQYNLYQEQQTFYPNSPDVSLYNSPNSYARSTREDFVQNQYIKKENSYQSSPIHNSYSCHIKEENYIPSSPEYSNQSPIHNSNIQQIENTDVFELLKNTLLEKQVKQESTVDFSNLLEDFASGNNPLSPNNNYKTEQENSAQQSSPQDHQLLREVLRDTSFQKKYNIKPIDFGFMTSHIKMEEPDETVPKELISQEQLVRESIEPALNLAIEARIEEMRKDADSTCTALNISPDASQWTSANVWSWLQWTCRELSLPTLSQEQWDLNGSSLLSMTEDDFTKRAPQGGSMIYAQLEIWKAACMDESRSMQWMPETTSSNASSGDMSDDEEEESSTSTVESKPTTSRSTGGSHIHLWQFLKELLASPQIHGSCIRWLDRTNGVFKIEDSVKVARLWGKRKNRPAMNYDKLSRSIRQYYKKGIMKKTERSQRLSGTMNKVNNKSKKSRQKDEIKQEIVAQVHKPVKQDLGSDRETQKADNSDDSSKINKNYLVEDNNENYTVSTTPVRDVSDDGDVHINSKILNLIESEMRRDSNKQSHFTDSRPQSLSFYEEEKMPEELSGNLELLSPEEKKHYKRRKDHAQLDNEERNIYNSIQDIYNREGDEIITAKKSKSRKKKHGDNEMGMGDSREMMIPKEKRKSKKKKRENSPMASSGKRKHRKREEEYEAKTDITAALEDLQDDVFENNAEDFIKHEKIRKSPRKSDKLYVQKKNKFEVTNRPTLMRSSTIDPDAFKRHAERPLHTAMHIQKYWIPFTTFCHGLLGGLAFAHFTYLHCNRNTKDVQYIVHYANYSDIYTCIFYALCVICLISVFDRYDIASINSIDLQELVKHRKGCAVIFLYVATMIVHLVTAKVDDKMSLVLYNNITQLDMTDFEVSEWYNLSLGRAVIAFVSWIVISIAPGQDMLYIHLKELE</sequence>
<feature type="compositionally biased region" description="Low complexity" evidence="13">
    <location>
        <begin position="472"/>
        <end position="483"/>
    </location>
</feature>
<dbReference type="SUPFAM" id="SSF46785">
    <property type="entry name" value="Winged helix' DNA-binding domain"/>
    <property type="match status" value="1"/>
</dbReference>
<keyword evidence="9 14" id="KW-0472">Membrane</keyword>
<feature type="compositionally biased region" description="Basic residues" evidence="13">
    <location>
        <begin position="773"/>
        <end position="782"/>
    </location>
</feature>
<dbReference type="GO" id="GO:0003700">
    <property type="term" value="F:DNA-binding transcription factor activity"/>
    <property type="evidence" value="ECO:0007669"/>
    <property type="project" value="InterPro"/>
</dbReference>
<dbReference type="PRINTS" id="PR00454">
    <property type="entry name" value="ETSDOMAIN"/>
</dbReference>
<dbReference type="PROSITE" id="PS50061">
    <property type="entry name" value="ETS_DOMAIN_3"/>
    <property type="match status" value="1"/>
</dbReference>
<feature type="compositionally biased region" description="Polar residues" evidence="13">
    <location>
        <begin position="568"/>
        <end position="577"/>
    </location>
</feature>
<comment type="similarity">
    <text evidence="3 12">Belongs to the ETS family.</text>
</comment>
<comment type="caution">
    <text evidence="17">The sequence shown here is derived from an EMBL/GenBank/DDBJ whole genome shotgun (WGS) entry which is preliminary data.</text>
</comment>
<evidence type="ECO:0000313" key="18">
    <source>
        <dbReference type="Proteomes" id="UP001458880"/>
    </source>
</evidence>
<feature type="domain" description="PNT" evidence="16">
    <location>
        <begin position="356"/>
        <end position="440"/>
    </location>
</feature>
<protein>
    <submittedName>
        <fullName evidence="17">Transmembrane protein 237</fullName>
    </submittedName>
</protein>
<evidence type="ECO:0000256" key="2">
    <source>
        <dbReference type="ARBA" id="ARBA00004141"/>
    </source>
</evidence>
<evidence type="ECO:0000313" key="17">
    <source>
        <dbReference type="EMBL" id="KAK9721247.1"/>
    </source>
</evidence>
<evidence type="ECO:0000256" key="6">
    <source>
        <dbReference type="ARBA" id="ARBA00022794"/>
    </source>
</evidence>
<keyword evidence="5 14" id="KW-0812">Transmembrane</keyword>
<dbReference type="SMART" id="SM00413">
    <property type="entry name" value="ETS"/>
    <property type="match status" value="1"/>
</dbReference>
<comment type="subcellular location">
    <subcellularLocation>
        <location evidence="1">Cell projection</location>
        <location evidence="1">Cilium</location>
    </subcellularLocation>
    <subcellularLocation>
        <location evidence="2">Membrane</location>
        <topology evidence="2">Multi-pass membrane protein</topology>
    </subcellularLocation>
    <subcellularLocation>
        <location evidence="12">Nucleus</location>
    </subcellularLocation>
</comment>
<evidence type="ECO:0000256" key="3">
    <source>
        <dbReference type="ARBA" id="ARBA00005562"/>
    </source>
</evidence>
<dbReference type="Pfam" id="PF02198">
    <property type="entry name" value="SAM_PNT"/>
    <property type="match status" value="1"/>
</dbReference>
<dbReference type="InterPro" id="IPR036388">
    <property type="entry name" value="WH-like_DNA-bd_sf"/>
</dbReference>
<dbReference type="InterPro" id="IPR029409">
    <property type="entry name" value="TMEM237"/>
</dbReference>
<dbReference type="PROSITE" id="PS00346">
    <property type="entry name" value="ETS_DOMAIN_2"/>
    <property type="match status" value="1"/>
</dbReference>
<comment type="function">
    <text evidence="11">Component of the transition zone in primary cilia. Required for ciliogenesis.</text>
</comment>
<evidence type="ECO:0000256" key="12">
    <source>
        <dbReference type="RuleBase" id="RU004019"/>
    </source>
</evidence>
<dbReference type="SUPFAM" id="SSF47769">
    <property type="entry name" value="SAM/Pointed domain"/>
    <property type="match status" value="1"/>
</dbReference>
<evidence type="ECO:0000256" key="9">
    <source>
        <dbReference type="ARBA" id="ARBA00023136"/>
    </source>
</evidence>
<dbReference type="EMBL" id="JASPKY010000201">
    <property type="protein sequence ID" value="KAK9721247.1"/>
    <property type="molecule type" value="Genomic_DNA"/>
</dbReference>
<dbReference type="AlphaFoldDB" id="A0AAW1KMY5"/>
<dbReference type="PANTHER" id="PTHR28388:SF1">
    <property type="entry name" value="TRANSMEMBRANE PROTEIN 237"/>
    <property type="match status" value="1"/>
</dbReference>
<dbReference type="GO" id="GO:0016020">
    <property type="term" value="C:membrane"/>
    <property type="evidence" value="ECO:0007669"/>
    <property type="project" value="UniProtKB-SubCell"/>
</dbReference>
<dbReference type="Gene3D" id="1.10.150.50">
    <property type="entry name" value="Transcription Factor, Ets-1"/>
    <property type="match status" value="1"/>
</dbReference>
<feature type="region of interest" description="Disordered" evidence="13">
    <location>
        <begin position="744"/>
        <end position="805"/>
    </location>
</feature>
<dbReference type="Proteomes" id="UP001458880">
    <property type="component" value="Unassembled WGS sequence"/>
</dbReference>
<keyword evidence="7 14" id="KW-1133">Transmembrane helix</keyword>
<feature type="transmembrane region" description="Helical" evidence="14">
    <location>
        <begin position="929"/>
        <end position="949"/>
    </location>
</feature>
<evidence type="ECO:0000256" key="7">
    <source>
        <dbReference type="ARBA" id="ARBA00022989"/>
    </source>
</evidence>